<dbReference type="Gene3D" id="3.40.630.10">
    <property type="entry name" value="Zn peptidases"/>
    <property type="match status" value="1"/>
</dbReference>
<dbReference type="Proteomes" id="UP001595443">
    <property type="component" value="Unassembled WGS sequence"/>
</dbReference>
<name>A0ABV7AFN3_9RHOB</name>
<comment type="caution">
    <text evidence="1">The sequence shown here is derived from an EMBL/GenBank/DDBJ whole genome shotgun (WGS) entry which is preliminary data.</text>
</comment>
<sequence length="587" mass="64382">MELFDRSYRRSLDLLVEDLLARHAAGDRPGLVEAWLFEDAGARRAAESRLAAAGIKARLRSALKPLVCWALEDLDREGLRSLDIHYPRHAAAPERRFLLEAWPLAELLPGVAVRFHPAPVMERPSYEVILGRGDGTAEWVSVAAPNRLHEDTGGGVSLSPTGWLRSTDASGRVRQDRRLQTEVETLFADGIAALAAREWGSATPYFEQLSIRADLPAAETPLAHGSEVLSLQEALHEDFYFSTLEFLQRRAGVTPGDRTHRPGQIVPAIRQAPVPRLTITLQPLDRADAEDADGAPQPLATAARALPFTQILTEIDRIAGTPFAASSRAGRPVAGRYRRGTDPAVILSAGQHANETSGVVGILRAARELDQRPQSHFALIPLKNPDGYALHRRLAADNPFHMHHAARYTAMGDDLMARQQEPLLERAAVAEAWRLSGAELHVNLHGYPAHEWLRPFSGYLPRGFEAWTIPKGFFLILRHRADRQARAERLLAGVTERLAAIPDLMAFNRKQLSAFEAYAGPSGFRMVNGFPCLVSPEAETAEGPAMTLITEFPDETVEGPAFRFAHDMQTAAALAAYAAHRSALAGD</sequence>
<gene>
    <name evidence="1" type="ORF">ACFOES_05740</name>
</gene>
<dbReference type="EMBL" id="JBHRSK010000004">
    <property type="protein sequence ID" value="MFC2967587.1"/>
    <property type="molecule type" value="Genomic_DNA"/>
</dbReference>
<organism evidence="1 2">
    <name type="scientific">Acidimangrovimonas pyrenivorans</name>
    <dbReference type="NCBI Taxonomy" id="2030798"/>
    <lineage>
        <taxon>Bacteria</taxon>
        <taxon>Pseudomonadati</taxon>
        <taxon>Pseudomonadota</taxon>
        <taxon>Alphaproteobacteria</taxon>
        <taxon>Rhodobacterales</taxon>
        <taxon>Paracoccaceae</taxon>
        <taxon>Acidimangrovimonas</taxon>
    </lineage>
</organism>
<evidence type="ECO:0000313" key="1">
    <source>
        <dbReference type="EMBL" id="MFC2967587.1"/>
    </source>
</evidence>
<dbReference type="RefSeq" id="WP_377832238.1">
    <property type="nucleotide sequence ID" value="NZ_JBHRSK010000004.1"/>
</dbReference>
<reference evidence="2" key="1">
    <citation type="journal article" date="2019" name="Int. J. Syst. Evol. Microbiol.">
        <title>The Global Catalogue of Microorganisms (GCM) 10K type strain sequencing project: providing services to taxonomists for standard genome sequencing and annotation.</title>
        <authorList>
            <consortium name="The Broad Institute Genomics Platform"/>
            <consortium name="The Broad Institute Genome Sequencing Center for Infectious Disease"/>
            <person name="Wu L."/>
            <person name="Ma J."/>
        </authorList>
    </citation>
    <scope>NUCLEOTIDE SEQUENCE [LARGE SCALE GENOMIC DNA]</scope>
    <source>
        <strain evidence="2">KCTC 62192</strain>
    </source>
</reference>
<evidence type="ECO:0000313" key="2">
    <source>
        <dbReference type="Proteomes" id="UP001595443"/>
    </source>
</evidence>
<dbReference type="SUPFAM" id="SSF53187">
    <property type="entry name" value="Zn-dependent exopeptidases"/>
    <property type="match status" value="1"/>
</dbReference>
<protein>
    <submittedName>
        <fullName evidence="1">Peptidase M14</fullName>
    </submittedName>
</protein>
<keyword evidence="2" id="KW-1185">Reference proteome</keyword>
<accession>A0ABV7AFN3</accession>
<proteinExistence type="predicted"/>